<organism evidence="1">
    <name type="scientific">Klebsiella oxytoca</name>
    <dbReference type="NCBI Taxonomy" id="571"/>
    <lineage>
        <taxon>Bacteria</taxon>
        <taxon>Pseudomonadati</taxon>
        <taxon>Pseudomonadota</taxon>
        <taxon>Gammaproteobacteria</taxon>
        <taxon>Enterobacterales</taxon>
        <taxon>Enterobacteriaceae</taxon>
        <taxon>Klebsiella/Raoultella group</taxon>
        <taxon>Klebsiella</taxon>
    </lineage>
</organism>
<protein>
    <submittedName>
        <fullName evidence="1">Uncharacterized protein</fullName>
    </submittedName>
</protein>
<sequence length="40" mass="4503">MPKNKQLNVCSWHAADTLTGLKVRCERIAVMVSKMVLAFI</sequence>
<keyword evidence="1" id="KW-0614">Plasmid</keyword>
<dbReference type="EMBL" id="KY913898">
    <property type="protein sequence ID" value="ASD48917.1"/>
    <property type="molecule type" value="Genomic_DNA"/>
</dbReference>
<dbReference type="AlphaFoldDB" id="A0A1Z3MMC6"/>
<evidence type="ECO:0000313" key="1">
    <source>
        <dbReference type="EMBL" id="ASD48917.1"/>
    </source>
</evidence>
<accession>A0A1Z3MMC6</accession>
<reference evidence="1" key="1">
    <citation type="submission" date="2017-04" db="EMBL/GenBank/DDBJ databases">
        <title>First report of Klebsiella oxytoca strain simultaneously producing NDM-1, IMP-4 and KPC-2 carbapenemases.</title>
        <authorList>
            <person name="Wang J."/>
            <person name="Li J."/>
            <person name="Yuan M."/>
            <person name="Chen H."/>
            <person name="Jia Y."/>
            <person name="Zhu X."/>
            <person name="Bai L."/>
            <person name="Bai X."/>
            <person name="Fanning S."/>
        </authorList>
    </citation>
    <scope>NUCLEOTIDE SEQUENCE</scope>
    <source>
        <strain evidence="1">PKOX3</strain>
        <plasmid evidence="1">p2-OXA</plasmid>
    </source>
</reference>
<geneLocation type="plasmid" evidence="1">
    <name>p2-OXA</name>
</geneLocation>
<proteinExistence type="predicted"/>
<name>A0A1Z3MMC6_KLEOX</name>